<keyword evidence="5" id="KW-0614">Plasmid</keyword>
<dbReference type="RefSeq" id="WP_157729043.1">
    <property type="nucleotide sequence ID" value="NZ_CP022416.1"/>
</dbReference>
<feature type="domain" description="HTH marR-type" evidence="4">
    <location>
        <begin position="14"/>
        <end position="147"/>
    </location>
</feature>
<organism evidence="5 6">
    <name type="scientific">Pseudosulfitobacter pseudonitzschiae</name>
    <dbReference type="NCBI Taxonomy" id="1402135"/>
    <lineage>
        <taxon>Bacteria</taxon>
        <taxon>Pseudomonadati</taxon>
        <taxon>Pseudomonadota</taxon>
        <taxon>Alphaproteobacteria</taxon>
        <taxon>Rhodobacterales</taxon>
        <taxon>Roseobacteraceae</taxon>
        <taxon>Pseudosulfitobacter</taxon>
    </lineage>
</organism>
<evidence type="ECO:0000256" key="2">
    <source>
        <dbReference type="ARBA" id="ARBA00023125"/>
    </source>
</evidence>
<dbReference type="InterPro" id="IPR052067">
    <property type="entry name" value="Metal_resp_HTH_trans_reg"/>
</dbReference>
<protein>
    <submittedName>
        <fullName evidence="5">HTH-type transcriptional regulator Hpr</fullName>
    </submittedName>
</protein>
<evidence type="ECO:0000313" key="6">
    <source>
        <dbReference type="Proteomes" id="UP000199754"/>
    </source>
</evidence>
<dbReference type="KEGG" id="spse:SULPSESMR1_04730"/>
<dbReference type="Pfam" id="PF12802">
    <property type="entry name" value="MarR_2"/>
    <property type="match status" value="1"/>
</dbReference>
<dbReference type="SUPFAM" id="SSF46785">
    <property type="entry name" value="Winged helix' DNA-binding domain"/>
    <property type="match status" value="1"/>
</dbReference>
<dbReference type="PROSITE" id="PS01117">
    <property type="entry name" value="HTH_MARR_1"/>
    <property type="match status" value="1"/>
</dbReference>
<dbReference type="InterPro" id="IPR023187">
    <property type="entry name" value="Tscrpt_reg_MarR-type_CS"/>
</dbReference>
<dbReference type="SMART" id="SM00347">
    <property type="entry name" value="HTH_MARR"/>
    <property type="match status" value="1"/>
</dbReference>
<evidence type="ECO:0000259" key="4">
    <source>
        <dbReference type="PROSITE" id="PS50995"/>
    </source>
</evidence>
<dbReference type="PANTHER" id="PTHR35790">
    <property type="entry name" value="HTH-TYPE TRANSCRIPTIONAL REGULATOR PCHR"/>
    <property type="match status" value="1"/>
</dbReference>
<name>A0A221K600_9RHOB</name>
<dbReference type="InterPro" id="IPR000835">
    <property type="entry name" value="HTH_MarR-typ"/>
</dbReference>
<dbReference type="PROSITE" id="PS50995">
    <property type="entry name" value="HTH_MARR_2"/>
    <property type="match status" value="1"/>
</dbReference>
<evidence type="ECO:0000313" key="5">
    <source>
        <dbReference type="EMBL" id="ASM74428.1"/>
    </source>
</evidence>
<dbReference type="InterPro" id="IPR036388">
    <property type="entry name" value="WH-like_DNA-bd_sf"/>
</dbReference>
<keyword evidence="2" id="KW-0238">DNA-binding</keyword>
<dbReference type="PRINTS" id="PR00598">
    <property type="entry name" value="HTHMARR"/>
</dbReference>
<dbReference type="AlphaFoldDB" id="A0A221K600"/>
<gene>
    <name evidence="5" type="primary">hpr</name>
    <name evidence="5" type="ORF">SULPSESMR1_04730</name>
</gene>
<dbReference type="GO" id="GO:0003700">
    <property type="term" value="F:DNA-binding transcription factor activity"/>
    <property type="evidence" value="ECO:0007669"/>
    <property type="project" value="InterPro"/>
</dbReference>
<dbReference type="EMBL" id="CP022416">
    <property type="protein sequence ID" value="ASM74428.1"/>
    <property type="molecule type" value="Genomic_DNA"/>
</dbReference>
<dbReference type="Proteomes" id="UP000199754">
    <property type="component" value="Plasmid pSMR1-1"/>
</dbReference>
<proteinExistence type="predicted"/>
<dbReference type="OrthoDB" id="7723661at2"/>
<dbReference type="Gene3D" id="1.10.10.10">
    <property type="entry name" value="Winged helix-like DNA-binding domain superfamily/Winged helix DNA-binding domain"/>
    <property type="match status" value="1"/>
</dbReference>
<accession>A0A221K600</accession>
<keyword evidence="6" id="KW-1185">Reference proteome</keyword>
<dbReference type="GO" id="GO:0003677">
    <property type="term" value="F:DNA binding"/>
    <property type="evidence" value="ECO:0007669"/>
    <property type="project" value="UniProtKB-KW"/>
</dbReference>
<evidence type="ECO:0000256" key="1">
    <source>
        <dbReference type="ARBA" id="ARBA00023015"/>
    </source>
</evidence>
<sequence length="154" mass="17888">MEDNAQPPSQFEMRQYLTYRLAKLQNALNVQAARMLSAHSNLILTEWRVLFILHTISTATMSMIVQESRLDKAQISRAVKALVEKGYVSTVQDENDQRRHLISATPEGRELKDRLLPAMMRRQQALTDGLQKDEVESFFRVIQQLEEVALRREF</sequence>
<dbReference type="PANTHER" id="PTHR35790:SF4">
    <property type="entry name" value="HTH-TYPE TRANSCRIPTIONAL REGULATOR PCHR"/>
    <property type="match status" value="1"/>
</dbReference>
<evidence type="ECO:0000256" key="3">
    <source>
        <dbReference type="ARBA" id="ARBA00023163"/>
    </source>
</evidence>
<reference evidence="5 6" key="1">
    <citation type="submission" date="2017-07" db="EMBL/GenBank/DDBJ databases">
        <title>Genome Sequence of Sulfitobacter pseudonitzschiae Strain SMR1 Isolated from a culture of the Diatom Skeletonema marinoi.</title>
        <authorList>
            <person name="Topel M."/>
            <person name="Pinder M.I.M."/>
            <person name="Johansson O.N."/>
            <person name="Kourtchenko O."/>
            <person name="Godhe A."/>
            <person name="Clarke A.K."/>
        </authorList>
    </citation>
    <scope>NUCLEOTIDE SEQUENCE [LARGE SCALE GENOMIC DNA]</scope>
    <source>
        <strain evidence="5 6">SMR1</strain>
        <plasmid evidence="5 6">pSMR1-1</plasmid>
    </source>
</reference>
<keyword evidence="3" id="KW-0804">Transcription</keyword>
<keyword evidence="1" id="KW-0805">Transcription regulation</keyword>
<dbReference type="InterPro" id="IPR036390">
    <property type="entry name" value="WH_DNA-bd_sf"/>
</dbReference>
<geneLocation type="plasmid" evidence="5 6">
    <name>pSMR1-1</name>
</geneLocation>